<organism evidence="3 4">
    <name type="scientific">Candidatus Dactylopiibacterium carminicum</name>
    <dbReference type="NCBI Taxonomy" id="857335"/>
    <lineage>
        <taxon>Bacteria</taxon>
        <taxon>Pseudomonadati</taxon>
        <taxon>Pseudomonadota</taxon>
        <taxon>Betaproteobacteria</taxon>
        <taxon>Rhodocyclales</taxon>
        <taxon>Rhodocyclaceae</taxon>
        <taxon>Candidatus Dactylopiibacterium</taxon>
    </lineage>
</organism>
<keyword evidence="5" id="KW-1185">Reference proteome</keyword>
<feature type="domain" description="Ketopantoate reductase C-terminal" evidence="1">
    <location>
        <begin position="58"/>
        <end position="182"/>
    </location>
</feature>
<reference evidence="2 5" key="1">
    <citation type="submission" date="2016-08" db="EMBL/GenBank/DDBJ databases">
        <title>Candidatus Dactylopiibacterium carminicum genome sequence.</title>
        <authorList>
            <person name="Ramirez-Puebla S.T."/>
            <person name="Ormeno-Orrillo E."/>
            <person name="Vera-Ponce De Leon A."/>
            <person name="Luis L."/>
            <person name="Sanchez-Flores A."/>
            <person name="Monica R."/>
            <person name="Martinez-Romero E."/>
        </authorList>
    </citation>
    <scope>NUCLEOTIDE SEQUENCE [LARGE SCALE GENOMIC DNA]</scope>
    <source>
        <strain evidence="2">END1</strain>
    </source>
</reference>
<dbReference type="FunFam" id="1.10.1040.10:FF:000017">
    <property type="entry name" value="2-dehydropantoate 2-reductase"/>
    <property type="match status" value="1"/>
</dbReference>
<dbReference type="InterPro" id="IPR013752">
    <property type="entry name" value="KPA_reductase"/>
</dbReference>
<dbReference type="AlphaFoldDB" id="A0A272EP46"/>
<dbReference type="EMBL" id="NMRN01000086">
    <property type="protein sequence ID" value="PAS91440.1"/>
    <property type="molecule type" value="Genomic_DNA"/>
</dbReference>
<evidence type="ECO:0000313" key="4">
    <source>
        <dbReference type="Proteomes" id="UP000216107"/>
    </source>
</evidence>
<accession>A0A272EP46</accession>
<dbReference type="GO" id="GO:0005737">
    <property type="term" value="C:cytoplasm"/>
    <property type="evidence" value="ECO:0007669"/>
    <property type="project" value="TreeGrafter"/>
</dbReference>
<comment type="caution">
    <text evidence="3">The sequence shown here is derived from an EMBL/GenBank/DDBJ whole genome shotgun (WGS) entry which is preliminary data.</text>
</comment>
<dbReference type="InterPro" id="IPR013328">
    <property type="entry name" value="6PGD_dom2"/>
</dbReference>
<dbReference type="Proteomes" id="UP000216107">
    <property type="component" value="Unassembled WGS sequence"/>
</dbReference>
<sequence length="190" mass="20805">MCSTHVYMDAVREGHAVTYHDIGRVVFGEQDNTRHSERVQAISALFHQADIPHEIPADMLRAHWAKFMLNVGVNQTSAVLRAPFSTFHHDAHARAVTLTAMREVVALSQTAGIGLTQEDLDRAMRIIDALAPGAKTSMLQDIEAGRETEVDIFGGAVIALGQRYGVPTPVNQTLFDLIKVMEASNRTSTA</sequence>
<gene>
    <name evidence="2" type="ORF">BGI27_16545</name>
    <name evidence="3" type="ORF">CGU29_16500</name>
</gene>
<dbReference type="Gene3D" id="1.10.1040.10">
    <property type="entry name" value="N-(1-d-carboxylethyl)-l-norvaline Dehydrogenase, domain 2"/>
    <property type="match status" value="1"/>
</dbReference>
<dbReference type="InterPro" id="IPR051402">
    <property type="entry name" value="KPR-Related"/>
</dbReference>
<dbReference type="SUPFAM" id="SSF48179">
    <property type="entry name" value="6-phosphogluconate dehydrogenase C-terminal domain-like"/>
    <property type="match status" value="1"/>
</dbReference>
<evidence type="ECO:0000259" key="1">
    <source>
        <dbReference type="Pfam" id="PF08546"/>
    </source>
</evidence>
<protein>
    <recommendedName>
        <fullName evidence="1">Ketopantoate reductase C-terminal domain-containing protein</fullName>
    </recommendedName>
</protein>
<dbReference type="PANTHER" id="PTHR21708:SF26">
    <property type="entry name" value="2-DEHYDROPANTOATE 2-REDUCTASE"/>
    <property type="match status" value="1"/>
</dbReference>
<dbReference type="Proteomes" id="UP000623509">
    <property type="component" value="Unassembled WGS sequence"/>
</dbReference>
<evidence type="ECO:0000313" key="2">
    <source>
        <dbReference type="EMBL" id="KAF7597850.1"/>
    </source>
</evidence>
<dbReference type="PANTHER" id="PTHR21708">
    <property type="entry name" value="PROBABLE 2-DEHYDROPANTOATE 2-REDUCTASE"/>
    <property type="match status" value="1"/>
</dbReference>
<dbReference type="OrthoDB" id="8555723at2"/>
<evidence type="ECO:0000313" key="3">
    <source>
        <dbReference type="EMBL" id="PAS91440.1"/>
    </source>
</evidence>
<dbReference type="InterPro" id="IPR008927">
    <property type="entry name" value="6-PGluconate_DH-like_C_sf"/>
</dbReference>
<proteinExistence type="predicted"/>
<evidence type="ECO:0000313" key="5">
    <source>
        <dbReference type="Proteomes" id="UP000623509"/>
    </source>
</evidence>
<name>A0A272EP46_9RHOO</name>
<reference evidence="3 4" key="2">
    <citation type="submission" date="2017-07" db="EMBL/GenBank/DDBJ databases">
        <title>Candidatus Dactylopiibacterium carminicum, a nitrogen-fixing symbiont of the cochineal insect Dactylopius coccus and Dactylopius opuntiae (Hemiptera: Coccoidea: Dactylopiidae).</title>
        <authorList>
            <person name="Vera A."/>
        </authorList>
    </citation>
    <scope>NUCLEOTIDE SEQUENCE [LARGE SCALE GENOMIC DNA]</scope>
    <source>
        <strain evidence="3 4">NFDCM</strain>
    </source>
</reference>
<dbReference type="Pfam" id="PF08546">
    <property type="entry name" value="ApbA_C"/>
    <property type="match status" value="1"/>
</dbReference>
<dbReference type="EMBL" id="MDUX01000084">
    <property type="protein sequence ID" value="KAF7597850.1"/>
    <property type="molecule type" value="Genomic_DNA"/>
</dbReference>